<dbReference type="PANTHER" id="PTHR12526">
    <property type="entry name" value="GLYCOSYLTRANSFERASE"/>
    <property type="match status" value="1"/>
</dbReference>
<dbReference type="PANTHER" id="PTHR12526:SF630">
    <property type="entry name" value="GLYCOSYLTRANSFERASE"/>
    <property type="match status" value="1"/>
</dbReference>
<dbReference type="SUPFAM" id="SSF53756">
    <property type="entry name" value="UDP-Glycosyltransferase/glycogen phosphorylase"/>
    <property type="match status" value="1"/>
</dbReference>
<dbReference type="CDD" id="cd03801">
    <property type="entry name" value="GT4_PimA-like"/>
    <property type="match status" value="1"/>
</dbReference>
<evidence type="ECO:0000259" key="2">
    <source>
        <dbReference type="Pfam" id="PF13439"/>
    </source>
</evidence>
<accession>A0ABT2WDR9</accession>
<dbReference type="Proteomes" id="UP001208656">
    <property type="component" value="Unassembled WGS sequence"/>
</dbReference>
<organism evidence="3 4">
    <name type="scientific">Pallidibacillus thermolactis</name>
    <dbReference type="NCBI Taxonomy" id="251051"/>
    <lineage>
        <taxon>Bacteria</taxon>
        <taxon>Bacillati</taxon>
        <taxon>Bacillota</taxon>
        <taxon>Bacilli</taxon>
        <taxon>Bacillales</taxon>
        <taxon>Bacillaceae</taxon>
        <taxon>Pallidibacillus</taxon>
    </lineage>
</organism>
<dbReference type="InterPro" id="IPR001296">
    <property type="entry name" value="Glyco_trans_1"/>
</dbReference>
<proteinExistence type="predicted"/>
<keyword evidence="4" id="KW-1185">Reference proteome</keyword>
<feature type="domain" description="Glycosyl transferase family 1" evidence="1">
    <location>
        <begin position="220"/>
        <end position="377"/>
    </location>
</feature>
<evidence type="ECO:0000313" key="3">
    <source>
        <dbReference type="EMBL" id="MCU9593813.1"/>
    </source>
</evidence>
<dbReference type="Pfam" id="PF13439">
    <property type="entry name" value="Glyco_transf_4"/>
    <property type="match status" value="1"/>
</dbReference>
<dbReference type="Pfam" id="PF00534">
    <property type="entry name" value="Glycos_transf_1"/>
    <property type="match status" value="1"/>
</dbReference>
<feature type="domain" description="Glycosyltransferase subfamily 4-like N-terminal" evidence="2">
    <location>
        <begin position="14"/>
        <end position="205"/>
    </location>
</feature>
<name>A0ABT2WDR9_9BACI</name>
<dbReference type="RefSeq" id="WP_263061225.1">
    <property type="nucleotide sequence ID" value="NZ_JAOUSE010000008.1"/>
</dbReference>
<reference evidence="3 4" key="1">
    <citation type="submission" date="2022-10" db="EMBL/GenBank/DDBJ databases">
        <title>Description of Fervidibacillus gen. nov. in the family Fervidibacillaceae fam. nov. with two species, Fervidibacillus albus sp. nov., and Fervidibacillus halotolerans sp. nov., isolated from tidal flat sediments.</title>
        <authorList>
            <person name="Kwon K.K."/>
            <person name="Yang S.-H."/>
        </authorList>
    </citation>
    <scope>NUCLEOTIDE SEQUENCE [LARGE SCALE GENOMIC DNA]</scope>
    <source>
        <strain evidence="3 4">DSM 23332</strain>
    </source>
</reference>
<sequence length="405" mass="46720">MNILIATFWVSPHVGGVWNYMKQLKENLELLGHNVDLFAYGKDHEFVHLINKNKRIDKKQFSNVIEQNFPTTVVDWVVHYYQKLQFFYELGARSLIDFKDYDLIHTQDVFSTIAFNRIRSNDTALVATLHGSVAEEIKEAHYNVKEPDKFVSWDGKTYFEQLETTAATAPELTIVANKWLKNLLINAYHVPPHQLQVLHYGYDIESFLQKMLDQSNIIPPANKKIIIYTGRLVESKGVHHLINALHQLKKIRRDWVCWIVGDGPKRNEFQNLVEKLGLQNHLIFLGKRDDIPYLLSISDLFILPTLMDNQPLSIIEAQIAGKAIIASNVGGIPEMIQDRLTGLLFPPGDVASLVNHINYLFNHENVRLNLGQRAQKWALKHWSIQRATQKVLNVYQTAIKKRNKS</sequence>
<protein>
    <submittedName>
        <fullName evidence="3">Glycosyltransferase family 4 protein</fullName>
    </submittedName>
</protein>
<comment type="caution">
    <text evidence="3">The sequence shown here is derived from an EMBL/GenBank/DDBJ whole genome shotgun (WGS) entry which is preliminary data.</text>
</comment>
<gene>
    <name evidence="3" type="ORF">OEV82_05020</name>
</gene>
<evidence type="ECO:0000313" key="4">
    <source>
        <dbReference type="Proteomes" id="UP001208656"/>
    </source>
</evidence>
<dbReference type="InterPro" id="IPR028098">
    <property type="entry name" value="Glyco_trans_4-like_N"/>
</dbReference>
<dbReference type="Gene3D" id="3.40.50.2000">
    <property type="entry name" value="Glycogen Phosphorylase B"/>
    <property type="match status" value="2"/>
</dbReference>
<evidence type="ECO:0000259" key="1">
    <source>
        <dbReference type="Pfam" id="PF00534"/>
    </source>
</evidence>
<dbReference type="EMBL" id="JAOUSE010000008">
    <property type="protein sequence ID" value="MCU9593813.1"/>
    <property type="molecule type" value="Genomic_DNA"/>
</dbReference>